<feature type="domain" description="DUF8020" evidence="1">
    <location>
        <begin position="13"/>
        <end position="77"/>
    </location>
</feature>
<dbReference type="Pfam" id="PF26059">
    <property type="entry name" value="DUF8020"/>
    <property type="match status" value="1"/>
</dbReference>
<evidence type="ECO:0000313" key="2">
    <source>
        <dbReference type="EMBL" id="XBO69509.1"/>
    </source>
</evidence>
<evidence type="ECO:0000259" key="1">
    <source>
        <dbReference type="Pfam" id="PF26059"/>
    </source>
</evidence>
<name>A0AAU7KDL4_9GAMM</name>
<protein>
    <recommendedName>
        <fullName evidence="1">DUF8020 domain-containing protein</fullName>
    </recommendedName>
</protein>
<accession>A0AAU7KDL4</accession>
<sequence length="80" mass="8279">MITPGASGPAVGHYQITPSDTEALHPLPRALFALTDGQVAIKAAIGDTAITYPVAAGQVYPIRAAYVLETGTTATLAAWW</sequence>
<dbReference type="EMBL" id="CP098827">
    <property type="protein sequence ID" value="XBO69509.1"/>
    <property type="molecule type" value="Genomic_DNA"/>
</dbReference>
<reference evidence="2" key="1">
    <citation type="submission" date="2022-06" db="EMBL/GenBank/DDBJ databases">
        <title>A novel DMS-producing enzyme.</title>
        <authorList>
            <person name="Zhang Y."/>
        </authorList>
    </citation>
    <scope>NUCLEOTIDE SEQUENCE</scope>
    <source>
        <strain evidence="2">RT37</strain>
    </source>
</reference>
<dbReference type="RefSeq" id="WP_222569764.1">
    <property type="nucleotide sequence ID" value="NZ_CP098827.1"/>
</dbReference>
<organism evidence="2">
    <name type="scientific">Halomonas sp. RT37</name>
    <dbReference type="NCBI Taxonomy" id="2950872"/>
    <lineage>
        <taxon>Bacteria</taxon>
        <taxon>Pseudomonadati</taxon>
        <taxon>Pseudomonadota</taxon>
        <taxon>Gammaproteobacteria</taxon>
        <taxon>Oceanospirillales</taxon>
        <taxon>Halomonadaceae</taxon>
        <taxon>Halomonas</taxon>
    </lineage>
</organism>
<dbReference type="InterPro" id="IPR058333">
    <property type="entry name" value="DUF8020"/>
</dbReference>
<proteinExistence type="predicted"/>
<gene>
    <name evidence="2" type="ORF">NFG58_12820</name>
</gene>
<dbReference type="AlphaFoldDB" id="A0AAU7KDL4"/>